<dbReference type="PANTHER" id="PTHR33602:SF1">
    <property type="entry name" value="REGULATORY PROTEIN RECX FAMILY PROTEIN"/>
    <property type="match status" value="1"/>
</dbReference>
<name>A0A6J4TSV9_9ACTN</name>
<proteinExistence type="inferred from homology"/>
<evidence type="ECO:0000256" key="3">
    <source>
        <dbReference type="ARBA" id="ARBA00018111"/>
    </source>
</evidence>
<dbReference type="PANTHER" id="PTHR33602">
    <property type="entry name" value="REGULATORY PROTEIN RECX FAMILY PROTEIN"/>
    <property type="match status" value="1"/>
</dbReference>
<comment type="similarity">
    <text evidence="2">Belongs to the RecX family.</text>
</comment>
<evidence type="ECO:0000256" key="2">
    <source>
        <dbReference type="ARBA" id="ARBA00009695"/>
    </source>
</evidence>
<dbReference type="Gene3D" id="1.10.10.10">
    <property type="entry name" value="Winged helix-like DNA-binding domain superfamily/Winged helix DNA-binding domain"/>
    <property type="match status" value="2"/>
</dbReference>
<dbReference type="Pfam" id="PF02631">
    <property type="entry name" value="RecX_HTH2"/>
    <property type="match status" value="1"/>
</dbReference>
<dbReference type="EMBL" id="CADCWC010000152">
    <property type="protein sequence ID" value="CAA9529589.1"/>
    <property type="molecule type" value="Genomic_DNA"/>
</dbReference>
<sequence length="193" mass="21122">MSEITRIRRRRGAGPALFAVDLDGEPWVTVDEAALLRLGWHDGLELDDAARRRGEHAARLGATERRAARLLAARPHARRELEAKLARTAGGAPAREIVHRLSEHGLLDDEAYARRVASRRLAQGYGPARIEADLTRAGVTATLVRDVLGDLGREEVLDAARRVVGPDPDDASWRRLVGRGFDPDLVEDVLGAP</sequence>
<dbReference type="AlphaFoldDB" id="A0A6J4TSV9"/>
<keyword evidence="4" id="KW-0963">Cytoplasm</keyword>
<accession>A0A6J4TSV9</accession>
<reference evidence="6" key="1">
    <citation type="submission" date="2020-02" db="EMBL/GenBank/DDBJ databases">
        <authorList>
            <person name="Meier V. D."/>
        </authorList>
    </citation>
    <scope>NUCLEOTIDE SEQUENCE</scope>
    <source>
        <strain evidence="6">AVDCRST_MAG79</strain>
    </source>
</reference>
<protein>
    <recommendedName>
        <fullName evidence="3">Regulatory protein RecX</fullName>
    </recommendedName>
</protein>
<organism evidence="6">
    <name type="scientific">uncultured Thermoleophilia bacterium</name>
    <dbReference type="NCBI Taxonomy" id="1497501"/>
    <lineage>
        <taxon>Bacteria</taxon>
        <taxon>Bacillati</taxon>
        <taxon>Actinomycetota</taxon>
        <taxon>Thermoleophilia</taxon>
        <taxon>environmental samples</taxon>
    </lineage>
</organism>
<dbReference type="GO" id="GO:0005737">
    <property type="term" value="C:cytoplasm"/>
    <property type="evidence" value="ECO:0007669"/>
    <property type="project" value="UniProtKB-SubCell"/>
</dbReference>
<comment type="subcellular location">
    <subcellularLocation>
        <location evidence="1">Cytoplasm</location>
    </subcellularLocation>
</comment>
<gene>
    <name evidence="6" type="ORF">AVDCRST_MAG79-791</name>
</gene>
<dbReference type="GO" id="GO:0006282">
    <property type="term" value="P:regulation of DNA repair"/>
    <property type="evidence" value="ECO:0007669"/>
    <property type="project" value="InterPro"/>
</dbReference>
<dbReference type="InterPro" id="IPR053924">
    <property type="entry name" value="RecX_HTH_2nd"/>
</dbReference>
<evidence type="ECO:0000259" key="5">
    <source>
        <dbReference type="Pfam" id="PF02631"/>
    </source>
</evidence>
<dbReference type="InterPro" id="IPR003783">
    <property type="entry name" value="Regulatory_RecX"/>
</dbReference>
<evidence type="ECO:0000313" key="6">
    <source>
        <dbReference type="EMBL" id="CAA9529589.1"/>
    </source>
</evidence>
<dbReference type="InterPro" id="IPR036388">
    <property type="entry name" value="WH-like_DNA-bd_sf"/>
</dbReference>
<evidence type="ECO:0000256" key="1">
    <source>
        <dbReference type="ARBA" id="ARBA00004496"/>
    </source>
</evidence>
<evidence type="ECO:0000256" key="4">
    <source>
        <dbReference type="ARBA" id="ARBA00022490"/>
    </source>
</evidence>
<feature type="domain" description="RecX second three-helical" evidence="5">
    <location>
        <begin position="108"/>
        <end position="148"/>
    </location>
</feature>